<dbReference type="Ensembl" id="ENSSSCT00030095114.1">
    <property type="protein sequence ID" value="ENSSSCP00030043838.1"/>
    <property type="gene ID" value="ENSSSCG00030067653.1"/>
</dbReference>
<evidence type="ECO:0000256" key="11">
    <source>
        <dbReference type="SAM" id="MobiDB-lite"/>
    </source>
</evidence>
<dbReference type="GO" id="GO:0098553">
    <property type="term" value="C:lumenal side of endoplasmic reticulum membrane"/>
    <property type="evidence" value="ECO:0007669"/>
    <property type="project" value="UniProtKB-ARBA"/>
</dbReference>
<protein>
    <recommendedName>
        <fullName evidence="14">Ig-like domain-containing protein</fullName>
    </recommendedName>
</protein>
<evidence type="ECO:0000256" key="8">
    <source>
        <dbReference type="ARBA" id="ARBA00023136"/>
    </source>
</evidence>
<keyword evidence="7 12" id="KW-1133">Transmembrane helix</keyword>
<dbReference type="InterPro" id="IPR013783">
    <property type="entry name" value="Ig-like_fold"/>
</dbReference>
<keyword evidence="5 12" id="KW-0812">Transmembrane</keyword>
<evidence type="ECO:0000256" key="4">
    <source>
        <dbReference type="ARBA" id="ARBA00022451"/>
    </source>
</evidence>
<keyword evidence="9" id="KW-0325">Glycoprotein</keyword>
<dbReference type="Gene3D" id="3.30.500.10">
    <property type="entry name" value="MHC class I-like antigen recognition-like"/>
    <property type="match status" value="1"/>
</dbReference>
<dbReference type="AlphaFoldDB" id="A0A8D0XZV6"/>
<comment type="function">
    <text evidence="1">Involved in the presentation of foreign antigens to the immune system.</text>
</comment>
<dbReference type="PROSITE" id="PS00290">
    <property type="entry name" value="IG_MHC"/>
    <property type="match status" value="1"/>
</dbReference>
<proteinExistence type="inferred from homology"/>
<keyword evidence="8 12" id="KW-0472">Membrane</keyword>
<dbReference type="SUPFAM" id="SSF48726">
    <property type="entry name" value="Immunoglobulin"/>
    <property type="match status" value="1"/>
</dbReference>
<evidence type="ECO:0000256" key="3">
    <source>
        <dbReference type="ARBA" id="ARBA00006909"/>
    </source>
</evidence>
<evidence type="ECO:0000256" key="12">
    <source>
        <dbReference type="SAM" id="Phobius"/>
    </source>
</evidence>
<reference evidence="15" key="1">
    <citation type="submission" date="2025-08" db="UniProtKB">
        <authorList>
            <consortium name="Ensembl"/>
        </authorList>
    </citation>
    <scope>IDENTIFICATION</scope>
</reference>
<name>A0A8D0XZV6_PIG</name>
<sequence>MESQMLLLVLLGALTETWAGSHSMRYFHTVVSRPGHGEPRYLEVGYVDDTQFVRFDSEAQNPRMEPRAPWVEQEGQEYWDEETQRAKDLVQNFRRNLMILRGYYNQSETGSHTFQLTYGCEEGSHGRPLHAHWQYAYDGEDYITLNEDLSSWTAADMAARVTQRKWDKSRAHERFKSYLEGTCVEWLRRYLENGREMLQRADPPKAYVTCHPSSDNKVTLRCWALGFYPKEISLTWRREGQDQSQDVEVVETRPSGDGTFQKWAALVVPPGEEQSYTCHVKHEGLQEPLTLRWGKEGPGGGASSQTKQKPFWRPSAGSGLKPGSQSAHLLFPSLPVTEPSRLSAITIVGIVAGLVLLGAVITVIWKKRFSGRKRGSYSQAPSNNSVENSDVSPASPQGETLQWEGVIAKGTQQDSGDPLMEIFSAYDGECQGMT</sequence>
<dbReference type="InterPro" id="IPR011161">
    <property type="entry name" value="MHC_I-like_Ag-recog"/>
</dbReference>
<evidence type="ECO:0000256" key="13">
    <source>
        <dbReference type="SAM" id="SignalP"/>
    </source>
</evidence>
<dbReference type="InterPro" id="IPR007110">
    <property type="entry name" value="Ig-like_dom"/>
</dbReference>
<dbReference type="InterPro" id="IPR036179">
    <property type="entry name" value="Ig-like_dom_sf"/>
</dbReference>
<dbReference type="SUPFAM" id="SSF54452">
    <property type="entry name" value="MHC antigen-recognition domain"/>
    <property type="match status" value="1"/>
</dbReference>
<dbReference type="GO" id="GO:0030670">
    <property type="term" value="C:phagocytic vesicle membrane"/>
    <property type="evidence" value="ECO:0007669"/>
    <property type="project" value="UniProtKB-ARBA"/>
</dbReference>
<dbReference type="Pfam" id="PF06623">
    <property type="entry name" value="MHC_I_C"/>
    <property type="match status" value="1"/>
</dbReference>
<evidence type="ECO:0000256" key="9">
    <source>
        <dbReference type="ARBA" id="ARBA00023180"/>
    </source>
</evidence>
<dbReference type="Proteomes" id="UP000694570">
    <property type="component" value="Unplaced"/>
</dbReference>
<dbReference type="InterPro" id="IPR010579">
    <property type="entry name" value="MHC_I_a_C"/>
</dbReference>
<feature type="region of interest" description="Disordered" evidence="11">
    <location>
        <begin position="294"/>
        <end position="324"/>
    </location>
</feature>
<dbReference type="FunFam" id="2.60.40.10:FF:000014">
    <property type="entry name" value="H-2 class I histocompatibility antigen, alpha chain"/>
    <property type="match status" value="1"/>
</dbReference>
<evidence type="ECO:0000256" key="6">
    <source>
        <dbReference type="ARBA" id="ARBA00022859"/>
    </source>
</evidence>
<keyword evidence="6" id="KW-0391">Immunity</keyword>
<dbReference type="GO" id="GO:0002474">
    <property type="term" value="P:antigen processing and presentation of peptide antigen via MHC class I"/>
    <property type="evidence" value="ECO:0007669"/>
    <property type="project" value="UniProtKB-KW"/>
</dbReference>
<dbReference type="CDD" id="cd07698">
    <property type="entry name" value="IgC1_MHC_I_alpha3"/>
    <property type="match status" value="1"/>
</dbReference>
<feature type="chain" id="PRO_5034799604" description="Ig-like domain-containing protein" evidence="13">
    <location>
        <begin position="20"/>
        <end position="434"/>
    </location>
</feature>
<accession>A0A8D0XZV6</accession>
<feature type="transmembrane region" description="Helical" evidence="12">
    <location>
        <begin position="342"/>
        <end position="365"/>
    </location>
</feature>
<comment type="subcellular location">
    <subcellularLocation>
        <location evidence="2">Membrane</location>
        <topology evidence="2">Single-pass type I membrane protein</topology>
    </subcellularLocation>
</comment>
<keyword evidence="13" id="KW-0732">Signal</keyword>
<feature type="compositionally biased region" description="Polar residues" evidence="11">
    <location>
        <begin position="376"/>
        <end position="397"/>
    </location>
</feature>
<dbReference type="PANTHER" id="PTHR16675:SF251">
    <property type="entry name" value="HLA CLASS I HISTOCOMPATIBILITY ANTIGEN, C ALPHA CHAIN"/>
    <property type="match status" value="1"/>
</dbReference>
<evidence type="ECO:0000256" key="2">
    <source>
        <dbReference type="ARBA" id="ARBA00004479"/>
    </source>
</evidence>
<feature type="domain" description="Ig-like" evidence="14">
    <location>
        <begin position="204"/>
        <end position="290"/>
    </location>
</feature>
<dbReference type="GO" id="GO:0006955">
    <property type="term" value="P:immune response"/>
    <property type="evidence" value="ECO:0007669"/>
    <property type="project" value="InterPro"/>
</dbReference>
<dbReference type="InterPro" id="IPR001039">
    <property type="entry name" value="MHC_I_a_a1/a2"/>
</dbReference>
<evidence type="ECO:0000313" key="15">
    <source>
        <dbReference type="Ensembl" id="ENSSSCP00030043838.1"/>
    </source>
</evidence>
<dbReference type="GO" id="GO:0042612">
    <property type="term" value="C:MHC class I protein complex"/>
    <property type="evidence" value="ECO:0007669"/>
    <property type="project" value="UniProtKB-KW"/>
</dbReference>
<dbReference type="InterPro" id="IPR011162">
    <property type="entry name" value="MHC_I/II-like_Ag-recog"/>
</dbReference>
<dbReference type="InterPro" id="IPR050208">
    <property type="entry name" value="MHC_class-I_related"/>
</dbReference>
<evidence type="ECO:0000313" key="16">
    <source>
        <dbReference type="Proteomes" id="UP000694570"/>
    </source>
</evidence>
<dbReference type="FunFam" id="3.30.500.10:FF:000001">
    <property type="entry name" value="H-2 class I histocompatibility antigen, alpha chain"/>
    <property type="match status" value="1"/>
</dbReference>
<evidence type="ECO:0000256" key="5">
    <source>
        <dbReference type="ARBA" id="ARBA00022692"/>
    </source>
</evidence>
<evidence type="ECO:0000256" key="7">
    <source>
        <dbReference type="ARBA" id="ARBA00022989"/>
    </source>
</evidence>
<evidence type="ECO:0000256" key="1">
    <source>
        <dbReference type="ARBA" id="ARBA00002297"/>
    </source>
</evidence>
<dbReference type="InterPro" id="IPR037055">
    <property type="entry name" value="MHC_I-like_Ag-recog_sf"/>
</dbReference>
<dbReference type="InterPro" id="IPR003597">
    <property type="entry name" value="Ig_C1-set"/>
</dbReference>
<comment type="similarity">
    <text evidence="3 10">Belongs to the MHC class I family.</text>
</comment>
<organism evidence="15 16">
    <name type="scientific">Sus scrofa</name>
    <name type="common">Pig</name>
    <dbReference type="NCBI Taxonomy" id="9823"/>
    <lineage>
        <taxon>Eukaryota</taxon>
        <taxon>Metazoa</taxon>
        <taxon>Chordata</taxon>
        <taxon>Craniata</taxon>
        <taxon>Vertebrata</taxon>
        <taxon>Euteleostomi</taxon>
        <taxon>Mammalia</taxon>
        <taxon>Eutheria</taxon>
        <taxon>Laurasiatheria</taxon>
        <taxon>Artiodactyla</taxon>
        <taxon>Suina</taxon>
        <taxon>Suidae</taxon>
        <taxon>Sus</taxon>
    </lineage>
</organism>
<dbReference type="InterPro" id="IPR003006">
    <property type="entry name" value="Ig/MHC_CS"/>
</dbReference>
<evidence type="ECO:0000256" key="10">
    <source>
        <dbReference type="RuleBase" id="RU004439"/>
    </source>
</evidence>
<dbReference type="Gene3D" id="2.60.40.10">
    <property type="entry name" value="Immunoglobulins"/>
    <property type="match status" value="1"/>
</dbReference>
<keyword evidence="4" id="KW-0490">MHC I</keyword>
<dbReference type="Pfam" id="PF00129">
    <property type="entry name" value="MHC_I"/>
    <property type="match status" value="1"/>
</dbReference>
<dbReference type="PROSITE" id="PS50835">
    <property type="entry name" value="IG_LIKE"/>
    <property type="match status" value="1"/>
</dbReference>
<dbReference type="Pfam" id="PF07654">
    <property type="entry name" value="C1-set"/>
    <property type="match status" value="1"/>
</dbReference>
<evidence type="ECO:0000259" key="14">
    <source>
        <dbReference type="PROSITE" id="PS50835"/>
    </source>
</evidence>
<feature type="region of interest" description="Disordered" evidence="11">
    <location>
        <begin position="373"/>
        <end position="397"/>
    </location>
</feature>
<feature type="signal peptide" evidence="13">
    <location>
        <begin position="1"/>
        <end position="19"/>
    </location>
</feature>
<dbReference type="SMART" id="SM00407">
    <property type="entry name" value="IGc1"/>
    <property type="match status" value="1"/>
</dbReference>
<dbReference type="PANTHER" id="PTHR16675">
    <property type="entry name" value="MHC CLASS I-RELATED"/>
    <property type="match status" value="1"/>
</dbReference>
<dbReference type="PRINTS" id="PR01638">
    <property type="entry name" value="MHCCLASSI"/>
</dbReference>